<name>A0AAD0KVJ2_MYCLR</name>
<dbReference type="AlphaFoldDB" id="A0AAD0KVJ2"/>
<dbReference type="Pfam" id="PF02720">
    <property type="entry name" value="DUF222"/>
    <property type="match status" value="1"/>
</dbReference>
<evidence type="ECO:0000259" key="1">
    <source>
        <dbReference type="Pfam" id="PF02720"/>
    </source>
</evidence>
<evidence type="ECO:0000313" key="2">
    <source>
        <dbReference type="EMBL" id="AWV47516.1"/>
    </source>
</evidence>
<organism evidence="2 3">
    <name type="scientific">Mycobacterium leprae</name>
    <dbReference type="NCBI Taxonomy" id="1769"/>
    <lineage>
        <taxon>Bacteria</taxon>
        <taxon>Bacillati</taxon>
        <taxon>Actinomycetota</taxon>
        <taxon>Actinomycetes</taxon>
        <taxon>Mycobacteriales</taxon>
        <taxon>Mycobacteriaceae</taxon>
        <taxon>Mycobacterium</taxon>
    </lineage>
</organism>
<feature type="domain" description="DUF222" evidence="1">
    <location>
        <begin position="33"/>
        <end position="128"/>
    </location>
</feature>
<proteinExistence type="predicted"/>
<dbReference type="Proteomes" id="UP000249682">
    <property type="component" value="Chromosome"/>
</dbReference>
<dbReference type="InterPro" id="IPR003870">
    <property type="entry name" value="DUF222"/>
</dbReference>
<dbReference type="RefSeq" id="WP_081439318.1">
    <property type="nucleotide sequence ID" value="NZ_CP029543.1"/>
</dbReference>
<dbReference type="EMBL" id="CP029543">
    <property type="protein sequence ID" value="AWV47516.1"/>
    <property type="molecule type" value="Genomic_DNA"/>
</dbReference>
<accession>A0AAD0KVJ2</accession>
<gene>
    <name evidence="2" type="ORF">DIJ64_03700</name>
</gene>
<protein>
    <submittedName>
        <fullName evidence="2">DUF222 domain-containing protein</fullName>
    </submittedName>
</protein>
<reference evidence="2 3" key="1">
    <citation type="submission" date="2018-05" db="EMBL/GenBank/DDBJ databases">
        <title>Evolution of small genomes with special reference to Mycobacterium leprae.</title>
        <authorList>
            <person name="Mohanty P.S."/>
            <person name="Bansal A.K."/>
            <person name="Gupta U.D."/>
            <person name="Naaz F."/>
            <person name="Dwivedi V.D."/>
            <person name="Singh H."/>
            <person name="Gupta G."/>
            <person name="Sharma S."/>
            <person name="Arora M."/>
        </authorList>
    </citation>
    <scope>NUCLEOTIDE SEQUENCE [LARGE SCALE GENOMIC DNA]</scope>
    <source>
        <strain evidence="2 3">MRHRU-235-G</strain>
    </source>
</reference>
<sequence length="196" mass="21511">MTWGKQEPTACLCCVISPDLCAIVKASVGQTGFPGMCNLTNDIVRVDGVPSQDVIERYTRSPGQCNNDGFKVALCALPESGKPFQHNELSASIIVNTTLNELEVAPGKVLSGWGAILLMFDVIQLSATSGIIWRFSISATLWSCIPRSWCLRRYSELFCKTRVVTDRFRDAQCLATNARCIMQPTMPDSAPSRSRT</sequence>
<evidence type="ECO:0000313" key="3">
    <source>
        <dbReference type="Proteomes" id="UP000249682"/>
    </source>
</evidence>